<gene>
    <name evidence="2" type="ORF">GSTENG00032393001</name>
</gene>
<evidence type="ECO:0000313" key="2">
    <source>
        <dbReference type="EMBL" id="CAG10685.1"/>
    </source>
</evidence>
<organism evidence="2">
    <name type="scientific">Tetraodon nigroviridis</name>
    <name type="common">Spotted green pufferfish</name>
    <name type="synonym">Chelonodon nigroviridis</name>
    <dbReference type="NCBI Taxonomy" id="99883"/>
    <lineage>
        <taxon>Eukaryota</taxon>
        <taxon>Metazoa</taxon>
        <taxon>Chordata</taxon>
        <taxon>Craniata</taxon>
        <taxon>Vertebrata</taxon>
        <taxon>Euteleostomi</taxon>
        <taxon>Actinopterygii</taxon>
        <taxon>Neopterygii</taxon>
        <taxon>Teleostei</taxon>
        <taxon>Neoteleostei</taxon>
        <taxon>Acanthomorphata</taxon>
        <taxon>Eupercaria</taxon>
        <taxon>Tetraodontiformes</taxon>
        <taxon>Tetradontoidea</taxon>
        <taxon>Tetraodontidae</taxon>
        <taxon>Tetraodon</taxon>
    </lineage>
</organism>
<evidence type="ECO:0000256" key="1">
    <source>
        <dbReference type="SAM" id="SignalP"/>
    </source>
</evidence>
<feature type="chain" id="PRO_5004243146" evidence="1">
    <location>
        <begin position="22"/>
        <end position="226"/>
    </location>
</feature>
<protein>
    <submittedName>
        <fullName evidence="2">(spotted green pufferfish) hypothetical protein</fullName>
    </submittedName>
</protein>
<feature type="signal peptide" evidence="1">
    <location>
        <begin position="1"/>
        <end position="21"/>
    </location>
</feature>
<reference evidence="2" key="1">
    <citation type="journal article" date="2004" name="Nature">
        <title>Genome duplication in the teleost fish Tetraodon nigroviridis reveals the early vertebrate proto-karyotype.</title>
        <authorList>
            <person name="Jaillon O."/>
            <person name="Aury J.-M."/>
            <person name="Brunet F."/>
            <person name="Petit J.-L."/>
            <person name="Stange-Thomann N."/>
            <person name="Mauceli E."/>
            <person name="Bouneau L."/>
            <person name="Fischer C."/>
            <person name="Ozouf-Costaz C."/>
            <person name="Bernot A."/>
            <person name="Nicaud S."/>
            <person name="Jaffe D."/>
            <person name="Fisher S."/>
            <person name="Lutfalla G."/>
            <person name="Dossat C."/>
            <person name="Segurens B."/>
            <person name="Dasilva C."/>
            <person name="Salanoubat M."/>
            <person name="Levy M."/>
            <person name="Boudet N."/>
            <person name="Castellano S."/>
            <person name="Anthouard V."/>
            <person name="Jubin C."/>
            <person name="Castelli V."/>
            <person name="Katinka M."/>
            <person name="Vacherie B."/>
            <person name="Biemont C."/>
            <person name="Skalli Z."/>
            <person name="Cattolico L."/>
            <person name="Poulain J."/>
            <person name="De Berardinis V."/>
            <person name="Cruaud C."/>
            <person name="Duprat S."/>
            <person name="Brottier P."/>
            <person name="Coutanceau J.-P."/>
            <person name="Gouzy J."/>
            <person name="Parra G."/>
            <person name="Lardier G."/>
            <person name="Chapple C."/>
            <person name="McKernan K.J."/>
            <person name="McEwan P."/>
            <person name="Bosak S."/>
            <person name="Kellis M."/>
            <person name="Volff J.-N."/>
            <person name="Guigo R."/>
            <person name="Zody M.C."/>
            <person name="Mesirov J."/>
            <person name="Lindblad-Toh K."/>
            <person name="Birren B."/>
            <person name="Nusbaum C."/>
            <person name="Kahn D."/>
            <person name="Robinson-Rechavi M."/>
            <person name="Laudet V."/>
            <person name="Schachter V."/>
            <person name="Quetier F."/>
            <person name="Saurin W."/>
            <person name="Scarpelli C."/>
            <person name="Wincker P."/>
            <person name="Lander E.S."/>
            <person name="Weissenbach J."/>
            <person name="Roest Crollius H."/>
        </authorList>
    </citation>
    <scope>NUCLEOTIDE SEQUENCE [LARGE SCALE GENOMIC DNA]</scope>
</reference>
<dbReference type="KEGG" id="tng:GSTEN00032393G001"/>
<dbReference type="OrthoDB" id="8948963at2759"/>
<comment type="caution">
    <text evidence="2">The sequence shown here is derived from an EMBL/GenBank/DDBJ whole genome shotgun (WGS) entry which is preliminary data.</text>
</comment>
<keyword evidence="1" id="KW-0732">Signal</keyword>
<proteinExistence type="predicted"/>
<dbReference type="EMBL" id="CAAE01015019">
    <property type="protein sequence ID" value="CAG10685.1"/>
    <property type="molecule type" value="Genomic_DNA"/>
</dbReference>
<sequence>MFDKCSTVFVGVLLLVRGLWALECTPCNLRTCPFKAPQDCEGGRSLARGSGLSGPRPSQESLLLIVPHIQMQPQIWPESCQARPDGRYRGQTGAGDTVAHQLRETSPLPDHPEAGLEDERCPLMTGCDRAGGQCMCDARHSCLGSFAYPDRESCMKSEGRRHAHRERHREKYVGPSNPTCTFSGCNLTSEGCVCESQSCHHHFAYVNRSQCQEAAGNLQMTRYWNQ</sequence>
<reference evidence="2" key="2">
    <citation type="submission" date="2004-02" db="EMBL/GenBank/DDBJ databases">
        <authorList>
            <consortium name="Genoscope"/>
            <consortium name="Whitehead Institute Centre for Genome Research"/>
        </authorList>
    </citation>
    <scope>NUCLEOTIDE SEQUENCE</scope>
</reference>
<name>Q4RLP7_TETNG</name>
<accession>Q4RLP7</accession>
<dbReference type="AlphaFoldDB" id="Q4RLP7"/>